<organism evidence="2 3">
    <name type="scientific">Candidatus Taylorbacteria bacterium RIFCSPHIGHO2_02_FULL_44_12</name>
    <dbReference type="NCBI Taxonomy" id="1802308"/>
    <lineage>
        <taxon>Bacteria</taxon>
        <taxon>Candidatus Tayloriibacteriota</taxon>
    </lineage>
</organism>
<gene>
    <name evidence="2" type="ORF">A3D50_01070</name>
</gene>
<feature type="transmembrane region" description="Helical" evidence="1">
    <location>
        <begin position="75"/>
        <end position="96"/>
    </location>
</feature>
<evidence type="ECO:0000313" key="3">
    <source>
        <dbReference type="Proteomes" id="UP000178413"/>
    </source>
</evidence>
<accession>A0A1G2MJL8</accession>
<evidence type="ECO:0000256" key="1">
    <source>
        <dbReference type="SAM" id="Phobius"/>
    </source>
</evidence>
<dbReference type="Pfam" id="PF18895">
    <property type="entry name" value="T4SS_pilin"/>
    <property type="match status" value="1"/>
</dbReference>
<comment type="caution">
    <text evidence="2">The sequence shown here is derived from an EMBL/GenBank/DDBJ whole genome shotgun (WGS) entry which is preliminary data.</text>
</comment>
<reference evidence="2 3" key="1">
    <citation type="journal article" date="2016" name="Nat. Commun.">
        <title>Thousands of microbial genomes shed light on interconnected biogeochemical processes in an aquifer system.</title>
        <authorList>
            <person name="Anantharaman K."/>
            <person name="Brown C.T."/>
            <person name="Hug L.A."/>
            <person name="Sharon I."/>
            <person name="Castelle C.J."/>
            <person name="Probst A.J."/>
            <person name="Thomas B.C."/>
            <person name="Singh A."/>
            <person name="Wilkins M.J."/>
            <person name="Karaoz U."/>
            <person name="Brodie E.L."/>
            <person name="Williams K.H."/>
            <person name="Hubbard S.S."/>
            <person name="Banfield J.F."/>
        </authorList>
    </citation>
    <scope>NUCLEOTIDE SEQUENCE [LARGE SCALE GENOMIC DNA]</scope>
</reference>
<evidence type="ECO:0000313" key="2">
    <source>
        <dbReference type="EMBL" id="OHA24115.1"/>
    </source>
</evidence>
<dbReference type="EMBL" id="MHRM01000012">
    <property type="protein sequence ID" value="OHA24115.1"/>
    <property type="molecule type" value="Genomic_DNA"/>
</dbReference>
<dbReference type="InterPro" id="IPR043993">
    <property type="entry name" value="T4SS_pilin"/>
</dbReference>
<keyword evidence="1" id="KW-0812">Transmembrane</keyword>
<sequence length="139" mass="15707">MTYKTKIISASMFAIFAPFVVLAADKDLKYLINQIIDYLNQVLFLLMGLAVIMFVWYIIQYFIRPNDSAEGRKQAGLYLMYSLIGFFVILSFWGIVNILRNTFGDNLGNQANRPSSWTDFGNLFPPSSSNPNSGSNPGR</sequence>
<dbReference type="STRING" id="1802308.A3D50_01070"/>
<proteinExistence type="predicted"/>
<dbReference type="AlphaFoldDB" id="A0A1G2MJL8"/>
<keyword evidence="1" id="KW-1133">Transmembrane helix</keyword>
<protein>
    <submittedName>
        <fullName evidence="2">Uncharacterized protein</fullName>
    </submittedName>
</protein>
<keyword evidence="1" id="KW-0472">Membrane</keyword>
<feature type="transmembrane region" description="Helical" evidence="1">
    <location>
        <begin position="42"/>
        <end position="63"/>
    </location>
</feature>
<dbReference type="Proteomes" id="UP000178413">
    <property type="component" value="Unassembled WGS sequence"/>
</dbReference>
<name>A0A1G2MJL8_9BACT</name>